<sequence>MRAARPLLAITVFVVAGCSSIPNPSLGEGPSTQWLLAPAAAITVIESGYTTNPQLATMVAAWALLDPLAPNWQIQATRIDERNVRFRLQHKLLHTGGEGEARQVLRRNAERITQEEGFSEYEIVRLEEGVDSTRPFARRTMVADVRMLRGRSLPGL</sequence>
<reference evidence="1 2" key="1">
    <citation type="submission" date="2019-07" db="EMBL/GenBank/DDBJ databases">
        <title>The pathways for chlorine oxyanion respiration interact through the shared metabolite chlorate.</title>
        <authorList>
            <person name="Barnum T.P."/>
            <person name="Cheng Y."/>
            <person name="Hill K.A."/>
            <person name="Lucas L.N."/>
            <person name="Carlson H.K."/>
            <person name="Coates J.D."/>
        </authorList>
    </citation>
    <scope>NUCLEOTIDE SEQUENCE [LARGE SCALE GENOMIC DNA]</scope>
    <source>
        <strain evidence="1 2">SFB-3</strain>
    </source>
</reference>
<dbReference type="Proteomes" id="UP000319502">
    <property type="component" value="Unassembled WGS sequence"/>
</dbReference>
<dbReference type="AlphaFoldDB" id="A0A557QWM3"/>
<dbReference type="RefSeq" id="WP_144309541.1">
    <property type="nucleotide sequence ID" value="NZ_VMNK01000007.1"/>
</dbReference>
<proteinExistence type="predicted"/>
<organism evidence="1 2">
    <name type="scientific">Denitromonas halophila</name>
    <dbReference type="NCBI Taxonomy" id="1629404"/>
    <lineage>
        <taxon>Bacteria</taxon>
        <taxon>Pseudomonadati</taxon>
        <taxon>Pseudomonadota</taxon>
        <taxon>Betaproteobacteria</taxon>
        <taxon>Rhodocyclales</taxon>
        <taxon>Zoogloeaceae</taxon>
        <taxon>Denitromonas</taxon>
    </lineage>
</organism>
<gene>
    <name evidence="1" type="ORF">FHP91_10480</name>
</gene>
<dbReference type="EMBL" id="VMNK01000007">
    <property type="protein sequence ID" value="TVO57304.1"/>
    <property type="molecule type" value="Genomic_DNA"/>
</dbReference>
<accession>A0A557QWM3</accession>
<keyword evidence="2" id="KW-1185">Reference proteome</keyword>
<comment type="caution">
    <text evidence="1">The sequence shown here is derived from an EMBL/GenBank/DDBJ whole genome shotgun (WGS) entry which is preliminary data.</text>
</comment>
<protein>
    <submittedName>
        <fullName evidence="1">Uncharacterized protein</fullName>
    </submittedName>
</protein>
<evidence type="ECO:0000313" key="1">
    <source>
        <dbReference type="EMBL" id="TVO57304.1"/>
    </source>
</evidence>
<dbReference type="OrthoDB" id="5298805at2"/>
<name>A0A557QWM3_9RHOO</name>
<evidence type="ECO:0000313" key="2">
    <source>
        <dbReference type="Proteomes" id="UP000319502"/>
    </source>
</evidence>
<dbReference type="PROSITE" id="PS51257">
    <property type="entry name" value="PROKAR_LIPOPROTEIN"/>
    <property type="match status" value="1"/>
</dbReference>